<evidence type="ECO:0000313" key="2">
    <source>
        <dbReference type="Proteomes" id="UP001183643"/>
    </source>
</evidence>
<reference evidence="1" key="1">
    <citation type="submission" date="2023-07" db="EMBL/GenBank/DDBJ databases">
        <title>Sequencing the genomes of 1000 actinobacteria strains.</title>
        <authorList>
            <person name="Klenk H.-P."/>
        </authorList>
    </citation>
    <scope>NUCLEOTIDE SEQUENCE</scope>
    <source>
        <strain evidence="1">DSM 44707</strain>
    </source>
</reference>
<accession>A0AAE3YWX8</accession>
<name>A0AAE3YWX8_9ACTN</name>
<sequence>MIQIFLLSRWVTYFDNEVASSILIDNRSDLRTIEDGICLSAENGGKQVQKVLSGLGRSALAAVTMAAITLTLGDPRAAHAKPVQQMSSAITTVDADASKQSTSFEVSGKIVGDNGESVANVPIQVGLMELQPQVAGWRDNIPFLQLGVTPLSRTLTNAEGEFVLSLPALKGISRYLDERGNARLHFTSLSRKYQLFYSLPVKLPDTPGTLAMASVEDPRIQSERAISEGRKKRGALQLAGNPVSDSRVAATDLTLPAVAFNLDDAKRFAPSGPIEIEACTSQFGDAFLFWMYQAYPDPAAQPQMYVPLQMLHTKNNTTSRFEWTNTNATWTTQALSLDYAGVRAKGGWHGNFYSANGTNLNVGKNSIFELQANFSFQWWDLYCRDIAGPPPPLNPGVFANVKALWEYKWTGGTRVVFKDGYQCPNPTWRQSLAPNSELWVSRSTTYSLTNSVTYALFEMDSKQENTQTHKKVYTNTSTAVSATLCGQDGQPVDTNSVSEV</sequence>
<dbReference type="Proteomes" id="UP001183643">
    <property type="component" value="Unassembled WGS sequence"/>
</dbReference>
<evidence type="ECO:0000313" key="1">
    <source>
        <dbReference type="EMBL" id="MDR7280126.1"/>
    </source>
</evidence>
<organism evidence="1 2">
    <name type="scientific">Catenuloplanes atrovinosus</name>
    <dbReference type="NCBI Taxonomy" id="137266"/>
    <lineage>
        <taxon>Bacteria</taxon>
        <taxon>Bacillati</taxon>
        <taxon>Actinomycetota</taxon>
        <taxon>Actinomycetes</taxon>
        <taxon>Micromonosporales</taxon>
        <taxon>Micromonosporaceae</taxon>
        <taxon>Catenuloplanes</taxon>
    </lineage>
</organism>
<dbReference type="RefSeq" id="WP_310374317.1">
    <property type="nucleotide sequence ID" value="NZ_JAVDYB010000001.1"/>
</dbReference>
<keyword evidence="2" id="KW-1185">Reference proteome</keyword>
<dbReference type="AlphaFoldDB" id="A0AAE3YWX8"/>
<gene>
    <name evidence="1" type="ORF">J2S41_006904</name>
</gene>
<protein>
    <submittedName>
        <fullName evidence="1">Uncharacterized protein</fullName>
    </submittedName>
</protein>
<comment type="caution">
    <text evidence="1">The sequence shown here is derived from an EMBL/GenBank/DDBJ whole genome shotgun (WGS) entry which is preliminary data.</text>
</comment>
<proteinExistence type="predicted"/>
<dbReference type="EMBL" id="JAVDYB010000001">
    <property type="protein sequence ID" value="MDR7280126.1"/>
    <property type="molecule type" value="Genomic_DNA"/>
</dbReference>